<dbReference type="SMART" id="SM00100">
    <property type="entry name" value="cNMP"/>
    <property type="match status" value="1"/>
</dbReference>
<dbReference type="Proteomes" id="UP000504634">
    <property type="component" value="Unplaced"/>
</dbReference>
<gene>
    <name evidence="3" type="primary">LOC115627591</name>
</gene>
<reference evidence="3" key="1">
    <citation type="submission" date="2025-08" db="UniProtKB">
        <authorList>
            <consortium name="RefSeq"/>
        </authorList>
    </citation>
    <scope>IDENTIFICATION</scope>
    <source>
        <strain evidence="3">11010-0011.00</strain>
        <tissue evidence="3">Whole body</tissue>
    </source>
</reference>
<evidence type="ECO:0000313" key="3">
    <source>
        <dbReference type="RefSeq" id="XP_030379174.1"/>
    </source>
</evidence>
<dbReference type="RefSeq" id="XP_030379174.1">
    <property type="nucleotide sequence ID" value="XM_030523314.1"/>
</dbReference>
<dbReference type="AlphaFoldDB" id="A0A6J2TSY2"/>
<keyword evidence="2" id="KW-1185">Reference proteome</keyword>
<name>A0A6J2TSY2_DROLE</name>
<feature type="domain" description="Cyclic nucleotide-binding" evidence="1">
    <location>
        <begin position="96"/>
        <end position="206"/>
    </location>
</feature>
<dbReference type="InterPro" id="IPR018490">
    <property type="entry name" value="cNMP-bd_dom_sf"/>
</dbReference>
<dbReference type="Gene3D" id="2.60.120.10">
    <property type="entry name" value="Jelly Rolls"/>
    <property type="match status" value="1"/>
</dbReference>
<dbReference type="PANTHER" id="PTHR23011:SF41">
    <property type="entry name" value="CYCLIC NUCLEOTIDE-BINDING DOMAIN-CONTAINING PROTEIN"/>
    <property type="match status" value="1"/>
</dbReference>
<protein>
    <submittedName>
        <fullName evidence="3">Uncharacterized protein LOC115627591</fullName>
    </submittedName>
</protein>
<proteinExistence type="predicted"/>
<accession>A0A6J2TSY2</accession>
<organism evidence="2 3">
    <name type="scientific">Drosophila lebanonensis</name>
    <name type="common">Fruit fly</name>
    <name type="synonym">Scaptodrosophila lebanonensis</name>
    <dbReference type="NCBI Taxonomy" id="7225"/>
    <lineage>
        <taxon>Eukaryota</taxon>
        <taxon>Metazoa</taxon>
        <taxon>Ecdysozoa</taxon>
        <taxon>Arthropoda</taxon>
        <taxon>Hexapoda</taxon>
        <taxon>Insecta</taxon>
        <taxon>Pterygota</taxon>
        <taxon>Neoptera</taxon>
        <taxon>Endopterygota</taxon>
        <taxon>Diptera</taxon>
        <taxon>Brachycera</taxon>
        <taxon>Muscomorpha</taxon>
        <taxon>Ephydroidea</taxon>
        <taxon>Drosophilidae</taxon>
        <taxon>Scaptodrosophila</taxon>
    </lineage>
</organism>
<evidence type="ECO:0000259" key="1">
    <source>
        <dbReference type="PROSITE" id="PS50042"/>
    </source>
</evidence>
<dbReference type="Pfam" id="PF00027">
    <property type="entry name" value="cNMP_binding"/>
    <property type="match status" value="1"/>
</dbReference>
<dbReference type="OrthoDB" id="166212at2759"/>
<sequence>MSKRPRELDSVKKKAARARFRKLVRSVLFNRQWLTDTDEQHTVSLNAKRNVATLFRRKRKAGILTMAEKALLGTASYTRTVEERKKLVSIVAHLACFSKIPPKIRARMVPCLRFMACGAGRRLMKEGDRGVTIYFIVTGEVEMTKKVFNAVTNAYEDKTEAIYGPGDCVGDVDMLEQQLRTHSFTSTSACELLLLNDRDFHEILGPYAVKIWREKKRALAGLEYFSFMSRNQARHLILILVH</sequence>
<dbReference type="SUPFAM" id="SSF51206">
    <property type="entry name" value="cAMP-binding domain-like"/>
    <property type="match status" value="1"/>
</dbReference>
<dbReference type="GeneID" id="115627591"/>
<dbReference type="PROSITE" id="PS50042">
    <property type="entry name" value="CNMP_BINDING_3"/>
    <property type="match status" value="1"/>
</dbReference>
<dbReference type="InterPro" id="IPR000595">
    <property type="entry name" value="cNMP-bd_dom"/>
</dbReference>
<dbReference type="PANTHER" id="PTHR23011">
    <property type="entry name" value="CYCLIC NUCLEOTIDE-BINDING DOMAIN CONTAINING PROTEIN"/>
    <property type="match status" value="1"/>
</dbReference>
<evidence type="ECO:0000313" key="2">
    <source>
        <dbReference type="Proteomes" id="UP000504634"/>
    </source>
</evidence>
<dbReference type="InterPro" id="IPR014710">
    <property type="entry name" value="RmlC-like_jellyroll"/>
</dbReference>
<dbReference type="CDD" id="cd00038">
    <property type="entry name" value="CAP_ED"/>
    <property type="match status" value="1"/>
</dbReference>